<evidence type="ECO:0000256" key="1">
    <source>
        <dbReference type="SAM" id="MobiDB-lite"/>
    </source>
</evidence>
<dbReference type="AlphaFoldDB" id="A0A1S4AZ84"/>
<dbReference type="SMR" id="A0A1S4AZ84"/>
<sequence>MADKFVNSHARAKKAEARVNDIFALKQSPSKGLRHFLTRFNRVRMTLPNVLEGMVVATFQNGLNRNGSRAIGKLLRRLMKYPPTTWDDIHDTYCAEVRANKDDLNGPTQQLTSVQIESRKDRRNDNKRDHAGPRPNRERHQPYVKVAVVPPPYHGDGPPRPQTGTHQSERVCKEVEKLLVNGSIRESKYPQWVANVVIVKKKNGKWRMCVDLTNLNKACPKDSFPLPYID</sequence>
<dbReference type="PaxDb" id="4097-A0A1S4AZ84"/>
<name>A0A1S4AZ84_TOBAC</name>
<evidence type="ECO:0000259" key="2">
    <source>
        <dbReference type="Pfam" id="PF03732"/>
    </source>
</evidence>
<dbReference type="InterPro" id="IPR043502">
    <property type="entry name" value="DNA/RNA_pol_sf"/>
</dbReference>
<gene>
    <name evidence="3" type="primary">LOC107802913</name>
</gene>
<dbReference type="Pfam" id="PF03732">
    <property type="entry name" value="Retrotrans_gag"/>
    <property type="match status" value="1"/>
</dbReference>
<feature type="compositionally biased region" description="Polar residues" evidence="1">
    <location>
        <begin position="106"/>
        <end position="116"/>
    </location>
</feature>
<dbReference type="SUPFAM" id="SSF56672">
    <property type="entry name" value="DNA/RNA polymerases"/>
    <property type="match status" value="1"/>
</dbReference>
<dbReference type="InterPro" id="IPR053134">
    <property type="entry name" value="RNA-dir_DNA_polymerase"/>
</dbReference>
<accession>A0A1S4AZ84</accession>
<feature type="compositionally biased region" description="Basic and acidic residues" evidence="1">
    <location>
        <begin position="117"/>
        <end position="141"/>
    </location>
</feature>
<dbReference type="PANTHER" id="PTHR24559:SF431">
    <property type="entry name" value="RNA-DIRECTED DNA POLYMERASE HOMOLOG"/>
    <property type="match status" value="1"/>
</dbReference>
<feature type="domain" description="Retrotransposon gag" evidence="2">
    <location>
        <begin position="3"/>
        <end position="65"/>
    </location>
</feature>
<feature type="region of interest" description="Disordered" evidence="1">
    <location>
        <begin position="100"/>
        <end position="143"/>
    </location>
</feature>
<protein>
    <recommendedName>
        <fullName evidence="2">Retrotransposon gag domain-containing protein</fullName>
    </recommendedName>
</protein>
<dbReference type="Gene3D" id="3.10.10.10">
    <property type="entry name" value="HIV Type 1 Reverse Transcriptase, subunit A, domain 1"/>
    <property type="match status" value="1"/>
</dbReference>
<dbReference type="OrthoDB" id="1528072at2759"/>
<evidence type="ECO:0000313" key="3">
    <source>
        <dbReference type="RefSeq" id="XP_016481980.1"/>
    </source>
</evidence>
<dbReference type="KEGG" id="nta:107802913"/>
<dbReference type="RefSeq" id="XP_016481980.1">
    <property type="nucleotide sequence ID" value="XM_016626494.1"/>
</dbReference>
<reference evidence="3" key="1">
    <citation type="submission" date="2025-08" db="UniProtKB">
        <authorList>
            <consortium name="RefSeq"/>
        </authorList>
    </citation>
    <scope>IDENTIFICATION</scope>
</reference>
<proteinExistence type="predicted"/>
<dbReference type="InterPro" id="IPR005162">
    <property type="entry name" value="Retrotrans_gag_dom"/>
</dbReference>
<dbReference type="PANTHER" id="PTHR24559">
    <property type="entry name" value="TRANSPOSON TY3-I GAG-POL POLYPROTEIN"/>
    <property type="match status" value="1"/>
</dbReference>
<organism evidence="3">
    <name type="scientific">Nicotiana tabacum</name>
    <name type="common">Common tobacco</name>
    <dbReference type="NCBI Taxonomy" id="4097"/>
    <lineage>
        <taxon>Eukaryota</taxon>
        <taxon>Viridiplantae</taxon>
        <taxon>Streptophyta</taxon>
        <taxon>Embryophyta</taxon>
        <taxon>Tracheophyta</taxon>
        <taxon>Spermatophyta</taxon>
        <taxon>Magnoliopsida</taxon>
        <taxon>eudicotyledons</taxon>
        <taxon>Gunneridae</taxon>
        <taxon>Pentapetalae</taxon>
        <taxon>asterids</taxon>
        <taxon>lamiids</taxon>
        <taxon>Solanales</taxon>
        <taxon>Solanaceae</taxon>
        <taxon>Nicotianoideae</taxon>
        <taxon>Nicotianeae</taxon>
        <taxon>Nicotiana</taxon>
    </lineage>
</organism>